<proteinExistence type="predicted"/>
<evidence type="ECO:0000313" key="4">
    <source>
        <dbReference type="EMBL" id="MPC17814.1"/>
    </source>
</evidence>
<evidence type="ECO:0000259" key="3">
    <source>
        <dbReference type="Pfam" id="PF21771"/>
    </source>
</evidence>
<dbReference type="InterPro" id="IPR049270">
    <property type="entry name" value="CFAP58_CC"/>
</dbReference>
<dbReference type="PANTHER" id="PTHR32083:SF0">
    <property type="entry name" value="CILIA AND FLAGELLA-ASSOCIATED PROTEIN 58"/>
    <property type="match status" value="1"/>
</dbReference>
<feature type="coiled-coil region" evidence="2">
    <location>
        <begin position="309"/>
        <end position="336"/>
    </location>
</feature>
<dbReference type="AlphaFoldDB" id="A0A5B7D932"/>
<keyword evidence="4" id="KW-0969">Cilium</keyword>
<dbReference type="OrthoDB" id="264785at2759"/>
<dbReference type="GO" id="GO:0005856">
    <property type="term" value="C:cytoskeleton"/>
    <property type="evidence" value="ECO:0007669"/>
    <property type="project" value="TreeGrafter"/>
</dbReference>
<dbReference type="Pfam" id="PF21771">
    <property type="entry name" value="CFAP58_CC"/>
    <property type="match status" value="1"/>
</dbReference>
<keyword evidence="4" id="KW-0282">Flagellum</keyword>
<dbReference type="Proteomes" id="UP000324222">
    <property type="component" value="Unassembled WGS sequence"/>
</dbReference>
<evidence type="ECO:0000256" key="2">
    <source>
        <dbReference type="SAM" id="Coils"/>
    </source>
</evidence>
<dbReference type="PANTHER" id="PTHR32083">
    <property type="entry name" value="CILIA AND FLAGELLA-ASSOCIATED PROTEIN 58-RELATED"/>
    <property type="match status" value="1"/>
</dbReference>
<keyword evidence="5" id="KW-1185">Reference proteome</keyword>
<feature type="coiled-coil region" evidence="2">
    <location>
        <begin position="189"/>
        <end position="275"/>
    </location>
</feature>
<feature type="coiled-coil region" evidence="2">
    <location>
        <begin position="98"/>
        <end position="142"/>
    </location>
</feature>
<evidence type="ECO:0000256" key="1">
    <source>
        <dbReference type="ARBA" id="ARBA00023054"/>
    </source>
</evidence>
<protein>
    <submittedName>
        <fullName evidence="4">Cilia-and flagella-associated protein 58</fullName>
    </submittedName>
</protein>
<gene>
    <name evidence="4" type="primary">Cfap58</name>
    <name evidence="4" type="ORF">E2C01_010680</name>
</gene>
<accession>A0A5B7D932</accession>
<evidence type="ECO:0000313" key="5">
    <source>
        <dbReference type="Proteomes" id="UP000324222"/>
    </source>
</evidence>
<organism evidence="4 5">
    <name type="scientific">Portunus trituberculatus</name>
    <name type="common">Swimming crab</name>
    <name type="synonym">Neptunus trituberculatus</name>
    <dbReference type="NCBI Taxonomy" id="210409"/>
    <lineage>
        <taxon>Eukaryota</taxon>
        <taxon>Metazoa</taxon>
        <taxon>Ecdysozoa</taxon>
        <taxon>Arthropoda</taxon>
        <taxon>Crustacea</taxon>
        <taxon>Multicrustacea</taxon>
        <taxon>Malacostraca</taxon>
        <taxon>Eumalacostraca</taxon>
        <taxon>Eucarida</taxon>
        <taxon>Decapoda</taxon>
        <taxon>Pleocyemata</taxon>
        <taxon>Brachyura</taxon>
        <taxon>Eubrachyura</taxon>
        <taxon>Portunoidea</taxon>
        <taxon>Portunidae</taxon>
        <taxon>Portuninae</taxon>
        <taxon>Portunus</taxon>
    </lineage>
</organism>
<sequence length="499" mass="57014">MMVMIIHSVGWINMHRQVEETSRLETRVVELVEEVEARGRETERLMHTQAATETSLQQATSLSDALKTDNFILSRHLRNVRTEKDELLEESRKAGYLVTKLQQNLNTRDTEIQKLTAEVSMLERLTDQLKAAEHAARSVADERQRAVQYAEAEKVGLTRLLHQEENTNKELHKEIEEGQAGSAVVTTQLARRNDEVRALRERVKLLEHVLHKGDKDYNSRIQDIKTLTNEVNSLRDERQVLGRHVKLVEALKVELVRLQRELISSQNKRAVLEEEIIRREKSHRWTTLKASDPSKYDLLKKNHLLQKRLVAATQRLAASEGEIAHKERELEEMRRVVERSASHHSDAAAKPHLISQLRAKDDQIKSVTAALNVALLAQEEAEQERRHLRNQLAVTMRKMACSRRGLCSTSTSFTTFSLLCLTCCLLGICGMLLSPDRHGHFPPHYFFLKHTACCHKLGFIVHLWVVPHPGISLMLGKAGLRVRASWEDSGWVGTVGVRL</sequence>
<keyword evidence="1 2" id="KW-0175">Coiled coil</keyword>
<feature type="domain" description="Cilia- and flagella-associated protein 58 central coiled coil" evidence="3">
    <location>
        <begin position="15"/>
        <end position="243"/>
    </location>
</feature>
<name>A0A5B7D932_PORTR</name>
<reference evidence="4 5" key="1">
    <citation type="submission" date="2019-05" db="EMBL/GenBank/DDBJ databases">
        <title>Another draft genome of Portunus trituberculatus and its Hox gene families provides insights of decapod evolution.</title>
        <authorList>
            <person name="Jeong J.-H."/>
            <person name="Song I."/>
            <person name="Kim S."/>
            <person name="Choi T."/>
            <person name="Kim D."/>
            <person name="Ryu S."/>
            <person name="Kim W."/>
        </authorList>
    </citation>
    <scope>NUCLEOTIDE SEQUENCE [LARGE SCALE GENOMIC DNA]</scope>
    <source>
        <tissue evidence="4">Muscle</tissue>
    </source>
</reference>
<dbReference type="EMBL" id="VSRR010000623">
    <property type="protein sequence ID" value="MPC17814.1"/>
    <property type="molecule type" value="Genomic_DNA"/>
</dbReference>
<comment type="caution">
    <text evidence="4">The sequence shown here is derived from an EMBL/GenBank/DDBJ whole genome shotgun (WGS) entry which is preliminary data.</text>
</comment>
<keyword evidence="4" id="KW-0966">Cell projection</keyword>
<feature type="coiled-coil region" evidence="2">
    <location>
        <begin position="371"/>
        <end position="398"/>
    </location>
</feature>